<dbReference type="AlphaFoldDB" id="A0A9X1HN90"/>
<dbReference type="RefSeq" id="WP_225696818.1">
    <property type="nucleotide sequence ID" value="NZ_JAIXNE010000001.1"/>
</dbReference>
<sequence>MTIHDAEKILEEMTETESLLLHAQTVAHVMQQYASRFNEDPEEWYVTGLLHDADYEKYPEQHPSIIVEKLNSLGEDKIAHAISAHYTKWNVPYNNTLDKALLACDELTGFIIACARVRPEGLNGLTPKSVKKKLKQKSFAAKVERDEIEAGINMLGVDMDEHIRFIIESLQNCDAVKEAL</sequence>
<dbReference type="InterPro" id="IPR006674">
    <property type="entry name" value="HD_domain"/>
</dbReference>
<comment type="caution">
    <text evidence="2">The sequence shown here is derived from an EMBL/GenBank/DDBJ whole genome shotgun (WGS) entry which is preliminary data.</text>
</comment>
<dbReference type="PANTHER" id="PTHR38659:SF2">
    <property type="entry name" value="HDIG DOMAIN PROTEIN"/>
    <property type="match status" value="1"/>
</dbReference>
<dbReference type="Pfam" id="PF01966">
    <property type="entry name" value="HD"/>
    <property type="match status" value="1"/>
</dbReference>
<proteinExistence type="predicted"/>
<gene>
    <name evidence="2" type="ORF">LDX50_02455</name>
</gene>
<dbReference type="Proteomes" id="UP001139409">
    <property type="component" value="Unassembled WGS sequence"/>
</dbReference>
<name>A0A9X1HN90_9BACT</name>
<keyword evidence="3" id="KW-1185">Reference proteome</keyword>
<accession>A0A9X1HN90</accession>
<reference evidence="2" key="1">
    <citation type="submission" date="2021-09" db="EMBL/GenBank/DDBJ databases">
        <title>Fulvivirga sp. isolated from coastal sediment.</title>
        <authorList>
            <person name="Yu H."/>
        </authorList>
    </citation>
    <scope>NUCLEOTIDE SEQUENCE</scope>
    <source>
        <strain evidence="2">1062</strain>
    </source>
</reference>
<evidence type="ECO:0000313" key="2">
    <source>
        <dbReference type="EMBL" id="MCA6073707.1"/>
    </source>
</evidence>
<feature type="domain" description="HD" evidence="1">
    <location>
        <begin position="22"/>
        <end position="92"/>
    </location>
</feature>
<dbReference type="EMBL" id="JAIXNE010000001">
    <property type="protein sequence ID" value="MCA6073707.1"/>
    <property type="molecule type" value="Genomic_DNA"/>
</dbReference>
<organism evidence="2 3">
    <name type="scientific">Fulvivirga sedimenti</name>
    <dbReference type="NCBI Taxonomy" id="2879465"/>
    <lineage>
        <taxon>Bacteria</taxon>
        <taxon>Pseudomonadati</taxon>
        <taxon>Bacteroidota</taxon>
        <taxon>Cytophagia</taxon>
        <taxon>Cytophagales</taxon>
        <taxon>Fulvivirgaceae</taxon>
        <taxon>Fulvivirga</taxon>
    </lineage>
</organism>
<evidence type="ECO:0000313" key="3">
    <source>
        <dbReference type="Proteomes" id="UP001139409"/>
    </source>
</evidence>
<dbReference type="Gene3D" id="1.10.3210.10">
    <property type="entry name" value="Hypothetical protein af1432"/>
    <property type="match status" value="1"/>
</dbReference>
<protein>
    <submittedName>
        <fullName evidence="2">HD domain-containing protein</fullName>
    </submittedName>
</protein>
<evidence type="ECO:0000259" key="1">
    <source>
        <dbReference type="Pfam" id="PF01966"/>
    </source>
</evidence>
<dbReference type="PANTHER" id="PTHR38659">
    <property type="entry name" value="METAL-DEPENDENT PHOSPHOHYDROLASE"/>
    <property type="match status" value="1"/>
</dbReference>
<dbReference type="SUPFAM" id="SSF109604">
    <property type="entry name" value="HD-domain/PDEase-like"/>
    <property type="match status" value="1"/>
</dbReference>